<protein>
    <recommendedName>
        <fullName evidence="2">NADH-quinone oxidoreductase subunit J</fullName>
        <ecNumber evidence="2">7.1.1.-</ecNumber>
    </recommendedName>
</protein>
<dbReference type="PANTHER" id="PTHR33269:SF17">
    <property type="entry name" value="NADH-UBIQUINONE OXIDOREDUCTASE CHAIN 6"/>
    <property type="match status" value="1"/>
</dbReference>
<dbReference type="NCBIfam" id="NF005168">
    <property type="entry name" value="PRK06638.2-3"/>
    <property type="match status" value="1"/>
</dbReference>
<dbReference type="PANTHER" id="PTHR33269">
    <property type="entry name" value="NADH-UBIQUINONE OXIDOREDUCTASE CHAIN 6"/>
    <property type="match status" value="1"/>
</dbReference>
<comment type="function">
    <text evidence="2">NDH-1 shuttles electrons from NADH, via FMN and iron-sulfur (Fe-S) centers, to quinones in the respiratory chain. Couples the redox reaction to proton translocation (for every two electrons transferred, four hydrogen ions are translocated across the cytoplasmic membrane), and thus conserves the redox energy in a proton gradient.</text>
</comment>
<dbReference type="KEGG" id="fhl:OE105_11405"/>
<dbReference type="GO" id="GO:0048038">
    <property type="term" value="F:quinone binding"/>
    <property type="evidence" value="ECO:0007669"/>
    <property type="project" value="UniProtKB-UniRule"/>
</dbReference>
<dbReference type="AlphaFoldDB" id="A0A9E8S009"/>
<dbReference type="InterPro" id="IPR001457">
    <property type="entry name" value="NADH_UbQ/plastoQ_OxRdtase_su6"/>
</dbReference>
<keyword evidence="2" id="KW-1133">Transmembrane helix</keyword>
<dbReference type="GO" id="GO:0016491">
    <property type="term" value="F:oxidoreductase activity"/>
    <property type="evidence" value="ECO:0007669"/>
    <property type="project" value="UniProtKB-KW"/>
</dbReference>
<evidence type="ECO:0000313" key="3">
    <source>
        <dbReference type="EMBL" id="WAA12167.1"/>
    </source>
</evidence>
<evidence type="ECO:0000313" key="4">
    <source>
        <dbReference type="Proteomes" id="UP001164726"/>
    </source>
</evidence>
<feature type="transmembrane region" description="Helical" evidence="2">
    <location>
        <begin position="138"/>
        <end position="160"/>
    </location>
</feature>
<keyword evidence="2" id="KW-0874">Quinone</keyword>
<keyword evidence="2" id="KW-0472">Membrane</keyword>
<dbReference type="EC" id="7.1.1.-" evidence="2"/>
<dbReference type="RefSeq" id="WP_275420299.1">
    <property type="nucleotide sequence ID" value="NZ_CP106877.1"/>
</dbReference>
<dbReference type="GO" id="GO:0005886">
    <property type="term" value="C:plasma membrane"/>
    <property type="evidence" value="ECO:0007669"/>
    <property type="project" value="UniProtKB-SubCell"/>
</dbReference>
<dbReference type="Gene3D" id="1.20.120.1200">
    <property type="entry name" value="NADH-ubiquinone/plastoquinone oxidoreductase chain 6, subunit NuoJ"/>
    <property type="match status" value="1"/>
</dbReference>
<dbReference type="Pfam" id="PF00499">
    <property type="entry name" value="Oxidored_q3"/>
    <property type="match status" value="1"/>
</dbReference>
<feature type="transmembrane region" description="Helical" evidence="2">
    <location>
        <begin position="6"/>
        <end position="25"/>
    </location>
</feature>
<comment type="catalytic activity">
    <reaction evidence="2">
        <text>a quinone + NADH + 5 H(+)(in) = a quinol + NAD(+) + 4 H(+)(out)</text>
        <dbReference type="Rhea" id="RHEA:57888"/>
        <dbReference type="ChEBI" id="CHEBI:15378"/>
        <dbReference type="ChEBI" id="CHEBI:24646"/>
        <dbReference type="ChEBI" id="CHEBI:57540"/>
        <dbReference type="ChEBI" id="CHEBI:57945"/>
        <dbReference type="ChEBI" id="CHEBI:132124"/>
    </reaction>
</comment>
<dbReference type="InterPro" id="IPR042106">
    <property type="entry name" value="Nuo/plastoQ_OxRdtase_6_NuoJ"/>
</dbReference>
<reference evidence="3" key="1">
    <citation type="submission" date="2022-09" db="EMBL/GenBank/DDBJ databases">
        <title>Complete Genomes of Fervidibacillus albus and Fervidibacillus halotolerans isolated from tidal flat sediments.</title>
        <authorList>
            <person name="Kwon K.K."/>
            <person name="Yang S.-H."/>
            <person name="Park M.J."/>
            <person name="Oh H.-M."/>
        </authorList>
    </citation>
    <scope>NUCLEOTIDE SEQUENCE</scope>
    <source>
        <strain evidence="3">MEBiC13594</strain>
    </source>
</reference>
<keyword evidence="2" id="KW-0520">NAD</keyword>
<feature type="transmembrane region" description="Helical" evidence="2">
    <location>
        <begin position="30"/>
        <end position="49"/>
    </location>
</feature>
<organism evidence="3 4">
    <name type="scientific">Fervidibacillus halotolerans</name>
    <dbReference type="NCBI Taxonomy" id="2980027"/>
    <lineage>
        <taxon>Bacteria</taxon>
        <taxon>Bacillati</taxon>
        <taxon>Bacillota</taxon>
        <taxon>Bacilli</taxon>
        <taxon>Bacillales</taxon>
        <taxon>Bacillaceae</taxon>
        <taxon>Fervidibacillus</taxon>
    </lineage>
</organism>
<comment type="similarity">
    <text evidence="1 2">Belongs to the complex I subunit 6 family.</text>
</comment>
<evidence type="ECO:0000256" key="1">
    <source>
        <dbReference type="ARBA" id="ARBA00005698"/>
    </source>
</evidence>
<comment type="subcellular location">
    <subcellularLocation>
        <location evidence="2">Cell membrane</location>
        <topology evidence="2">Multi-pass membrane protein</topology>
    </subcellularLocation>
</comment>
<dbReference type="Proteomes" id="UP001164726">
    <property type="component" value="Chromosome"/>
</dbReference>
<gene>
    <name evidence="3" type="ORF">OE105_11405</name>
</gene>
<dbReference type="GO" id="GO:0008137">
    <property type="term" value="F:NADH dehydrogenase (ubiquinone) activity"/>
    <property type="evidence" value="ECO:0007669"/>
    <property type="project" value="UniProtKB-UniRule"/>
</dbReference>
<keyword evidence="4" id="KW-1185">Reference proteome</keyword>
<name>A0A9E8S009_9BACI</name>
<keyword evidence="2" id="KW-0812">Transmembrane</keyword>
<feature type="transmembrane region" description="Helical" evidence="2">
    <location>
        <begin position="55"/>
        <end position="77"/>
    </location>
</feature>
<proteinExistence type="inferred from homology"/>
<keyword evidence="2" id="KW-1003">Cell membrane</keyword>
<feature type="transmembrane region" description="Helical" evidence="2">
    <location>
        <begin position="89"/>
        <end position="110"/>
    </location>
</feature>
<evidence type="ECO:0000256" key="2">
    <source>
        <dbReference type="RuleBase" id="RU004429"/>
    </source>
</evidence>
<sequence>MNGEVIFFVLFSLGAIIGAVFVLVFRKAVYALLSAVLTFVSMSGLYILLTAEFVAGVQLLIYSGAITILMLFAIMLTKQKTGTTRKRMIRFQWPVIIPIVLLMIIIFYGIHKVTPPRKPVSYGKNNTEQIGELIFTQYMIPFEMISVLLLAALIGAIILAKKENT</sequence>
<dbReference type="EMBL" id="CP106877">
    <property type="protein sequence ID" value="WAA12167.1"/>
    <property type="molecule type" value="Genomic_DNA"/>
</dbReference>
<accession>A0A9E8S009</accession>
<keyword evidence="3" id="KW-0560">Oxidoreductase</keyword>